<gene>
    <name evidence="15" type="primary">rnhB</name>
    <name evidence="15" type="ORF">GCM10007047_15690</name>
</gene>
<dbReference type="NCBIfam" id="NF000595">
    <property type="entry name" value="PRK00015.1-3"/>
    <property type="match status" value="1"/>
</dbReference>
<dbReference type="GO" id="GO:0004523">
    <property type="term" value="F:RNA-DNA hybrid ribonuclease activity"/>
    <property type="evidence" value="ECO:0007669"/>
    <property type="project" value="UniProtKB-UniRule"/>
</dbReference>
<dbReference type="GO" id="GO:0006298">
    <property type="term" value="P:mismatch repair"/>
    <property type="evidence" value="ECO:0007669"/>
    <property type="project" value="TreeGrafter"/>
</dbReference>
<evidence type="ECO:0000256" key="8">
    <source>
        <dbReference type="ARBA" id="ARBA00022723"/>
    </source>
</evidence>
<keyword evidence="10 12" id="KW-0378">Hydrolase</keyword>
<evidence type="ECO:0000256" key="9">
    <source>
        <dbReference type="ARBA" id="ARBA00022759"/>
    </source>
</evidence>
<accession>A0A8J3DJH3</accession>
<dbReference type="GO" id="GO:0005737">
    <property type="term" value="C:cytoplasm"/>
    <property type="evidence" value="ECO:0007669"/>
    <property type="project" value="UniProtKB-SubCell"/>
</dbReference>
<keyword evidence="8 12" id="KW-0479">Metal-binding</keyword>
<dbReference type="Gene3D" id="3.30.420.10">
    <property type="entry name" value="Ribonuclease H-like superfamily/Ribonuclease H"/>
    <property type="match status" value="1"/>
</dbReference>
<dbReference type="InterPro" id="IPR001352">
    <property type="entry name" value="RNase_HII/HIII"/>
</dbReference>
<evidence type="ECO:0000256" key="2">
    <source>
        <dbReference type="ARBA" id="ARBA00001946"/>
    </source>
</evidence>
<sequence>MARKSTRGHPLWQFDQRHLRESACPGVVGVDEAGRGALAGPVVAAVAHIPAASYTISSFRRNSRTINDSKQLKAAEREEQFLLIEQWRADRWIVAAPGVASVEEIAALNILGATRLAMQRALAALEIELLVAGQGGGDLLKPASNSATYPLVLVDGRPLKPFPWQHTAVVGGDGKSLAIAMASVVAKVTRDRLMVQLHEEDGRFGYDQHKGYGAPRHLEALRAHGPSPHHRSLFLRKLVLPAQNDQAELF</sequence>
<dbReference type="GO" id="GO:0043137">
    <property type="term" value="P:DNA replication, removal of RNA primer"/>
    <property type="evidence" value="ECO:0007669"/>
    <property type="project" value="TreeGrafter"/>
</dbReference>
<reference evidence="15" key="1">
    <citation type="journal article" date="2014" name="Int. J. Syst. Evol. Microbiol.">
        <title>Complete genome sequence of Corynebacterium casei LMG S-19264T (=DSM 44701T), isolated from a smear-ripened cheese.</title>
        <authorList>
            <consortium name="US DOE Joint Genome Institute (JGI-PGF)"/>
            <person name="Walter F."/>
            <person name="Albersmeier A."/>
            <person name="Kalinowski J."/>
            <person name="Ruckert C."/>
        </authorList>
    </citation>
    <scope>NUCLEOTIDE SEQUENCE</scope>
    <source>
        <strain evidence="15">KCTC 12870</strain>
    </source>
</reference>
<protein>
    <recommendedName>
        <fullName evidence="13">Ribonuclease</fullName>
        <ecNumber evidence="13">3.1.26.4</ecNumber>
    </recommendedName>
</protein>
<evidence type="ECO:0000256" key="10">
    <source>
        <dbReference type="ARBA" id="ARBA00022801"/>
    </source>
</evidence>
<comment type="cofactor">
    <cofactor evidence="2">
        <name>Mg(2+)</name>
        <dbReference type="ChEBI" id="CHEBI:18420"/>
    </cofactor>
</comment>
<dbReference type="GO" id="GO:0046872">
    <property type="term" value="F:metal ion binding"/>
    <property type="evidence" value="ECO:0007669"/>
    <property type="project" value="UniProtKB-KW"/>
</dbReference>
<dbReference type="RefSeq" id="WP_189513700.1">
    <property type="nucleotide sequence ID" value="NZ_BMXG01000008.1"/>
</dbReference>
<evidence type="ECO:0000256" key="6">
    <source>
        <dbReference type="ARBA" id="ARBA00022490"/>
    </source>
</evidence>
<dbReference type="Pfam" id="PF01351">
    <property type="entry name" value="RNase_HII"/>
    <property type="match status" value="1"/>
</dbReference>
<dbReference type="InterPro" id="IPR012337">
    <property type="entry name" value="RNaseH-like_sf"/>
</dbReference>
<comment type="catalytic activity">
    <reaction evidence="1 12 13">
        <text>Endonucleolytic cleavage to 5'-phosphomonoester.</text>
        <dbReference type="EC" id="3.1.26.4"/>
    </reaction>
</comment>
<evidence type="ECO:0000313" key="16">
    <source>
        <dbReference type="Proteomes" id="UP000642829"/>
    </source>
</evidence>
<dbReference type="GO" id="GO:0003723">
    <property type="term" value="F:RNA binding"/>
    <property type="evidence" value="ECO:0007669"/>
    <property type="project" value="UniProtKB-UniRule"/>
</dbReference>
<evidence type="ECO:0000256" key="4">
    <source>
        <dbReference type="ARBA" id="ARBA00004496"/>
    </source>
</evidence>
<feature type="binding site" evidence="12">
    <location>
        <position position="31"/>
    </location>
    <ligand>
        <name>a divalent metal cation</name>
        <dbReference type="ChEBI" id="CHEBI:60240"/>
    </ligand>
</feature>
<evidence type="ECO:0000256" key="12">
    <source>
        <dbReference type="PROSITE-ProRule" id="PRU01319"/>
    </source>
</evidence>
<feature type="binding site" evidence="12">
    <location>
        <position position="32"/>
    </location>
    <ligand>
        <name>a divalent metal cation</name>
        <dbReference type="ChEBI" id="CHEBI:60240"/>
    </ligand>
</feature>
<keyword evidence="6" id="KW-0963">Cytoplasm</keyword>
<comment type="caution">
    <text evidence="15">The sequence shown here is derived from an EMBL/GenBank/DDBJ whole genome shotgun (WGS) entry which is preliminary data.</text>
</comment>
<comment type="function">
    <text evidence="3 13">Endonuclease that specifically degrades the RNA of RNA-DNA hybrids.</text>
</comment>
<dbReference type="InterPro" id="IPR036397">
    <property type="entry name" value="RNaseH_sf"/>
</dbReference>
<feature type="domain" description="RNase H type-2" evidence="14">
    <location>
        <begin position="25"/>
        <end position="250"/>
    </location>
</feature>
<evidence type="ECO:0000256" key="13">
    <source>
        <dbReference type="RuleBase" id="RU003515"/>
    </source>
</evidence>
<dbReference type="GO" id="GO:0032299">
    <property type="term" value="C:ribonuclease H2 complex"/>
    <property type="evidence" value="ECO:0007669"/>
    <property type="project" value="TreeGrafter"/>
</dbReference>
<evidence type="ECO:0000256" key="3">
    <source>
        <dbReference type="ARBA" id="ARBA00004065"/>
    </source>
</evidence>
<keyword evidence="11" id="KW-0464">Manganese</keyword>
<comment type="similarity">
    <text evidence="5 13">Belongs to the RNase HII family.</text>
</comment>
<dbReference type="CDD" id="cd07182">
    <property type="entry name" value="RNase_HII_bacteria_HII_like"/>
    <property type="match status" value="1"/>
</dbReference>
<evidence type="ECO:0000259" key="14">
    <source>
        <dbReference type="PROSITE" id="PS51975"/>
    </source>
</evidence>
<dbReference type="SUPFAM" id="SSF53098">
    <property type="entry name" value="Ribonuclease H-like"/>
    <property type="match status" value="1"/>
</dbReference>
<dbReference type="PANTHER" id="PTHR10954">
    <property type="entry name" value="RIBONUCLEASE H2 SUBUNIT A"/>
    <property type="match status" value="1"/>
</dbReference>
<name>A0A8J3DJH3_9BACT</name>
<keyword evidence="9 12" id="KW-0255">Endonuclease</keyword>
<organism evidence="15 16">
    <name type="scientific">Cerasicoccus arenae</name>
    <dbReference type="NCBI Taxonomy" id="424488"/>
    <lineage>
        <taxon>Bacteria</taxon>
        <taxon>Pseudomonadati</taxon>
        <taxon>Verrucomicrobiota</taxon>
        <taxon>Opitutia</taxon>
        <taxon>Puniceicoccales</taxon>
        <taxon>Cerasicoccaceae</taxon>
        <taxon>Cerasicoccus</taxon>
    </lineage>
</organism>
<keyword evidence="7 12" id="KW-0540">Nuclease</keyword>
<comment type="subcellular location">
    <subcellularLocation>
        <location evidence="4">Cytoplasm</location>
    </subcellularLocation>
</comment>
<dbReference type="InterPro" id="IPR022898">
    <property type="entry name" value="RNase_HII"/>
</dbReference>
<reference evidence="15" key="2">
    <citation type="submission" date="2020-09" db="EMBL/GenBank/DDBJ databases">
        <authorList>
            <person name="Sun Q."/>
            <person name="Kim S."/>
        </authorList>
    </citation>
    <scope>NUCLEOTIDE SEQUENCE</scope>
    <source>
        <strain evidence="15">KCTC 12870</strain>
    </source>
</reference>
<dbReference type="Proteomes" id="UP000642829">
    <property type="component" value="Unassembled WGS sequence"/>
</dbReference>
<evidence type="ECO:0000313" key="15">
    <source>
        <dbReference type="EMBL" id="GHC00267.1"/>
    </source>
</evidence>
<comment type="cofactor">
    <cofactor evidence="12">
        <name>Mn(2+)</name>
        <dbReference type="ChEBI" id="CHEBI:29035"/>
    </cofactor>
    <cofactor evidence="12">
        <name>Mg(2+)</name>
        <dbReference type="ChEBI" id="CHEBI:18420"/>
    </cofactor>
    <text evidence="12">Manganese or magnesium. Binds 1 divalent metal ion per monomer in the absence of substrate. May bind a second metal ion after substrate binding.</text>
</comment>
<feature type="binding site" evidence="12">
    <location>
        <position position="155"/>
    </location>
    <ligand>
        <name>a divalent metal cation</name>
        <dbReference type="ChEBI" id="CHEBI:60240"/>
    </ligand>
</feature>
<dbReference type="PROSITE" id="PS51975">
    <property type="entry name" value="RNASE_H_2"/>
    <property type="match status" value="1"/>
</dbReference>
<dbReference type="EC" id="3.1.26.4" evidence="13"/>
<dbReference type="EMBL" id="BMXG01000008">
    <property type="protein sequence ID" value="GHC00267.1"/>
    <property type="molecule type" value="Genomic_DNA"/>
</dbReference>
<dbReference type="PANTHER" id="PTHR10954:SF18">
    <property type="entry name" value="RIBONUCLEASE HII"/>
    <property type="match status" value="1"/>
</dbReference>
<dbReference type="InterPro" id="IPR024567">
    <property type="entry name" value="RNase_HII/HIII_dom"/>
</dbReference>
<evidence type="ECO:0000256" key="11">
    <source>
        <dbReference type="ARBA" id="ARBA00023211"/>
    </source>
</evidence>
<evidence type="ECO:0000256" key="5">
    <source>
        <dbReference type="ARBA" id="ARBA00007383"/>
    </source>
</evidence>
<keyword evidence="16" id="KW-1185">Reference proteome</keyword>
<evidence type="ECO:0000256" key="7">
    <source>
        <dbReference type="ARBA" id="ARBA00022722"/>
    </source>
</evidence>
<dbReference type="AlphaFoldDB" id="A0A8J3DJH3"/>
<proteinExistence type="inferred from homology"/>
<evidence type="ECO:0000256" key="1">
    <source>
        <dbReference type="ARBA" id="ARBA00000077"/>
    </source>
</evidence>